<dbReference type="HOGENOM" id="CLU_000445_110_4_3"/>
<dbReference type="GO" id="GO:0046872">
    <property type="term" value="F:metal ion binding"/>
    <property type="evidence" value="ECO:0007669"/>
    <property type="project" value="UniProtKB-KW"/>
</dbReference>
<evidence type="ECO:0000256" key="3">
    <source>
        <dbReference type="ARBA" id="ARBA00012201"/>
    </source>
</evidence>
<dbReference type="InterPro" id="IPR029787">
    <property type="entry name" value="Nucleotide_cyclase"/>
</dbReference>
<keyword evidence="9" id="KW-0067">ATP-binding</keyword>
<dbReference type="InterPro" id="IPR018297">
    <property type="entry name" value="A/G_cyclase_CS"/>
</dbReference>
<evidence type="ECO:0000256" key="4">
    <source>
        <dbReference type="ARBA" id="ARBA00021420"/>
    </source>
</evidence>
<dbReference type="GO" id="GO:0005524">
    <property type="term" value="F:ATP binding"/>
    <property type="evidence" value="ECO:0007669"/>
    <property type="project" value="UniProtKB-KW"/>
</dbReference>
<dbReference type="SMART" id="SM00044">
    <property type="entry name" value="CYCc"/>
    <property type="match status" value="1"/>
</dbReference>
<proteinExistence type="inferred from homology"/>
<keyword evidence="12" id="KW-0115">cAMP biosynthesis</keyword>
<evidence type="ECO:0000256" key="20">
    <source>
        <dbReference type="SAM" id="Phobius"/>
    </source>
</evidence>
<comment type="catalytic activity">
    <reaction evidence="1">
        <text>ATP = 3',5'-cyclic AMP + diphosphate</text>
        <dbReference type="Rhea" id="RHEA:15389"/>
        <dbReference type="ChEBI" id="CHEBI:30616"/>
        <dbReference type="ChEBI" id="CHEBI:33019"/>
        <dbReference type="ChEBI" id="CHEBI:58165"/>
        <dbReference type="EC" id="4.6.1.1"/>
    </reaction>
</comment>
<dbReference type="CDD" id="cd07302">
    <property type="entry name" value="CHD"/>
    <property type="match status" value="1"/>
</dbReference>
<dbReference type="EMBL" id="CM002803">
    <property type="protein sequence ID" value="KEI69172.1"/>
    <property type="molecule type" value="Genomic_DNA"/>
</dbReference>
<feature type="domain" description="Guanylate cyclase" evidence="21">
    <location>
        <begin position="505"/>
        <end position="637"/>
    </location>
</feature>
<dbReference type="eggNOG" id="COG2114">
    <property type="taxonomic scope" value="Bacteria"/>
</dbReference>
<dbReference type="InterPro" id="IPR001054">
    <property type="entry name" value="A/G_cyclase"/>
</dbReference>
<evidence type="ECO:0000259" key="21">
    <source>
        <dbReference type="PROSITE" id="PS50125"/>
    </source>
</evidence>
<dbReference type="Pfam" id="PF00672">
    <property type="entry name" value="HAMP"/>
    <property type="match status" value="1"/>
</dbReference>
<dbReference type="PATRIC" id="fig|388467.6.peg.4469"/>
<keyword evidence="10" id="KW-0460">Magnesium</keyword>
<evidence type="ECO:0000256" key="10">
    <source>
        <dbReference type="ARBA" id="ARBA00022842"/>
    </source>
</evidence>
<evidence type="ECO:0000313" key="24">
    <source>
        <dbReference type="Proteomes" id="UP000027395"/>
    </source>
</evidence>
<evidence type="ECO:0000313" key="23">
    <source>
        <dbReference type="EMBL" id="KEI69172.1"/>
    </source>
</evidence>
<dbReference type="STRING" id="388467.A19Y_4532"/>
<dbReference type="SUPFAM" id="SSF55073">
    <property type="entry name" value="Nucleotide cyclase"/>
    <property type="match status" value="1"/>
</dbReference>
<evidence type="ECO:0000256" key="6">
    <source>
        <dbReference type="ARBA" id="ARBA00022692"/>
    </source>
</evidence>
<keyword evidence="23" id="KW-0808">Transferase</keyword>
<name>A0A073CML9_PLAA1</name>
<keyword evidence="7" id="KW-0479">Metal-binding</keyword>
<evidence type="ECO:0000256" key="14">
    <source>
        <dbReference type="ARBA" id="ARBA00023239"/>
    </source>
</evidence>
<evidence type="ECO:0000256" key="9">
    <source>
        <dbReference type="ARBA" id="ARBA00022840"/>
    </source>
</evidence>
<dbReference type="Gene3D" id="3.30.450.20">
    <property type="entry name" value="PAS domain"/>
    <property type="match status" value="1"/>
</dbReference>
<evidence type="ECO:0000256" key="1">
    <source>
        <dbReference type="ARBA" id="ARBA00001593"/>
    </source>
</evidence>
<evidence type="ECO:0000256" key="16">
    <source>
        <dbReference type="ARBA" id="ARBA00032637"/>
    </source>
</evidence>
<dbReference type="InterPro" id="IPR033479">
    <property type="entry name" value="dCache_1"/>
</dbReference>
<organism evidence="23 24">
    <name type="scientific">Planktothrix agardhii (strain NIVA-CYA 126/8)</name>
    <dbReference type="NCBI Taxonomy" id="388467"/>
    <lineage>
        <taxon>Bacteria</taxon>
        <taxon>Bacillati</taxon>
        <taxon>Cyanobacteriota</taxon>
        <taxon>Cyanophyceae</taxon>
        <taxon>Oscillatoriophycideae</taxon>
        <taxon>Oscillatoriales</taxon>
        <taxon>Microcoleaceae</taxon>
        <taxon>Planktothrix</taxon>
    </lineage>
</organism>
<comment type="subunit">
    <text evidence="17">Homodimer. Can also exist as monomer.</text>
</comment>
<comment type="similarity">
    <text evidence="18">Belongs to the adenylyl cyclase class-4/guanylyl cyclase family.</text>
</comment>
<feature type="transmembrane region" description="Helical" evidence="20">
    <location>
        <begin position="41"/>
        <end position="63"/>
    </location>
</feature>
<dbReference type="eggNOG" id="COG5000">
    <property type="taxonomic scope" value="Bacteria"/>
</dbReference>
<sequence>MLINGIRCESLILISGTITMASLSRRLLGLNKKAPKLSLRVVFVVPFLIQIFASVGLTGWLSFRNGSIVVNDLATQLRIELSNRIQQELNTYLETPHIINQINVDTLRMGLISVDNIPQMEKYLWSQLKQFKTASYIGIGLQNGYYVGANRNDDGTIEFDIVDKSTAGKFHKWLTNNQSDRQELLSVREDYDPRVRPWYEAGVKAGKPVWSEIYAYFGSKVLVISANQPIYNRNKQLLGVASTDLTLERISQFLNRLKIGKTGQIFVMERNGYLVATSTLEETFIVHKKEKETKRIKGIKSSDILTQATSSYLLQYFGNLDQIKTSTQLTFEINGKQQYLQVTPLSDQRGINWLIIVVVPESDFMAEIHANTRTTILLCIVALLVATLCGIFTARWISTPIFRLSQASQAIASGELEQTIPVEPIKELGILATSFNTMTQQLKASFNELEKTNAELEQRVEERTADLRLEKERSEQLLLNILPEVIANQLKHNTKAIASAIEEVTILFADVVGFTPLSSQIPPIELVSVLNEMFSIFDHLAEKNGLEKIKTIGDAYMVVGGLPLPKANHAEAIADMALGMQAAMAEFKVPLERFNIDSQFQIRIGINTGSVVAGVIGIKKFIYDLWGDAVNIASRMESSGDPGRIQVTEATYHRIKDEYNFEKRGIISIKGKGEMTTYWLTGKK</sequence>
<evidence type="ECO:0000256" key="12">
    <source>
        <dbReference type="ARBA" id="ARBA00022998"/>
    </source>
</evidence>
<keyword evidence="5" id="KW-1003">Cell membrane</keyword>
<evidence type="ECO:0000259" key="22">
    <source>
        <dbReference type="PROSITE" id="PS50885"/>
    </source>
</evidence>
<dbReference type="InterPro" id="IPR003660">
    <property type="entry name" value="HAMP_dom"/>
</dbReference>
<evidence type="ECO:0000256" key="5">
    <source>
        <dbReference type="ARBA" id="ARBA00022475"/>
    </source>
</evidence>
<keyword evidence="8" id="KW-0547">Nucleotide-binding</keyword>
<keyword evidence="14 18" id="KW-0456">Lyase</keyword>
<dbReference type="GO" id="GO:0035556">
    <property type="term" value="P:intracellular signal transduction"/>
    <property type="evidence" value="ECO:0007669"/>
    <property type="project" value="InterPro"/>
</dbReference>
<protein>
    <recommendedName>
        <fullName evidence="4">Adenylate cyclase</fullName>
        <ecNumber evidence="3">4.6.1.1</ecNumber>
    </recommendedName>
    <alternativeName>
        <fullName evidence="15">ATP pyrophosphate-lyase</fullName>
    </alternativeName>
    <alternativeName>
        <fullName evidence="16">Adenylyl cyclase</fullName>
    </alternativeName>
</protein>
<dbReference type="GO" id="GO:0005886">
    <property type="term" value="C:plasma membrane"/>
    <property type="evidence" value="ECO:0007669"/>
    <property type="project" value="UniProtKB-SubCell"/>
</dbReference>
<keyword evidence="11 20" id="KW-1133">Transmembrane helix</keyword>
<keyword evidence="19" id="KW-0175">Coiled coil</keyword>
<evidence type="ECO:0000256" key="8">
    <source>
        <dbReference type="ARBA" id="ARBA00022741"/>
    </source>
</evidence>
<feature type="coiled-coil region" evidence="19">
    <location>
        <begin position="439"/>
        <end position="473"/>
    </location>
</feature>
<evidence type="ECO:0000256" key="18">
    <source>
        <dbReference type="RuleBase" id="RU000405"/>
    </source>
</evidence>
<dbReference type="Pfam" id="PF02743">
    <property type="entry name" value="dCache_1"/>
    <property type="match status" value="1"/>
</dbReference>
<evidence type="ECO:0000256" key="11">
    <source>
        <dbReference type="ARBA" id="ARBA00022989"/>
    </source>
</evidence>
<dbReference type="Proteomes" id="UP000027395">
    <property type="component" value="Chromosome"/>
</dbReference>
<keyword evidence="24" id="KW-1185">Reference proteome</keyword>
<reference evidence="23 24" key="1">
    <citation type="journal article" date="2014" name="Appl. Environ. Microbiol.">
        <title>Elucidation of insertion elements encoded on plasmids and in vitro construction of shuttle vectors from the toxic cyanobacterium Planktothrix.</title>
        <authorList>
            <person name="Christiansen G."/>
            <person name="Goesmann A."/>
            <person name="Kurmayer R."/>
        </authorList>
    </citation>
    <scope>NUCLEOTIDE SEQUENCE [LARGE SCALE GENOMIC DNA]</scope>
    <source>
        <strain evidence="23 24">NIVA-CYA 126/8</strain>
    </source>
</reference>
<dbReference type="CDD" id="cd06225">
    <property type="entry name" value="HAMP"/>
    <property type="match status" value="1"/>
</dbReference>
<dbReference type="PROSITE" id="PS50125">
    <property type="entry name" value="GUANYLATE_CYCLASE_2"/>
    <property type="match status" value="1"/>
</dbReference>
<dbReference type="CDD" id="cd12912">
    <property type="entry name" value="PDC2_MCP_like"/>
    <property type="match status" value="1"/>
</dbReference>
<dbReference type="FunFam" id="3.30.70.1230:FF:000033">
    <property type="entry name" value="Adenylate cyclase"/>
    <property type="match status" value="1"/>
</dbReference>
<dbReference type="Pfam" id="PF00211">
    <property type="entry name" value="Guanylate_cyc"/>
    <property type="match status" value="1"/>
</dbReference>
<dbReference type="InterPro" id="IPR050401">
    <property type="entry name" value="Cyclic_nucleotide_synthase"/>
</dbReference>
<dbReference type="PANTHER" id="PTHR11920">
    <property type="entry name" value="GUANYLYL CYCLASE"/>
    <property type="match status" value="1"/>
</dbReference>
<comment type="subcellular location">
    <subcellularLocation>
        <location evidence="2">Cell membrane</location>
        <topology evidence="2">Multi-pass membrane protein</topology>
    </subcellularLocation>
</comment>
<evidence type="ECO:0000256" key="17">
    <source>
        <dbReference type="ARBA" id="ARBA00064436"/>
    </source>
</evidence>
<evidence type="ECO:0000256" key="15">
    <source>
        <dbReference type="ARBA" id="ARBA00032597"/>
    </source>
</evidence>
<dbReference type="CDD" id="cd12913">
    <property type="entry name" value="PDC1_MCP_like"/>
    <property type="match status" value="1"/>
</dbReference>
<dbReference type="GO" id="GO:0006171">
    <property type="term" value="P:cAMP biosynthetic process"/>
    <property type="evidence" value="ECO:0007669"/>
    <property type="project" value="UniProtKB-KW"/>
</dbReference>
<evidence type="ECO:0000256" key="2">
    <source>
        <dbReference type="ARBA" id="ARBA00004651"/>
    </source>
</evidence>
<dbReference type="EC" id="4.6.1.1" evidence="3"/>
<dbReference type="PROSITE" id="PS50885">
    <property type="entry name" value="HAMP"/>
    <property type="match status" value="1"/>
</dbReference>
<dbReference type="GO" id="GO:0016740">
    <property type="term" value="F:transferase activity"/>
    <property type="evidence" value="ECO:0007669"/>
    <property type="project" value="UniProtKB-KW"/>
</dbReference>
<evidence type="ECO:0000256" key="19">
    <source>
        <dbReference type="SAM" id="Coils"/>
    </source>
</evidence>
<dbReference type="PROSITE" id="PS00452">
    <property type="entry name" value="GUANYLATE_CYCLASE_1"/>
    <property type="match status" value="1"/>
</dbReference>
<feature type="transmembrane region" description="Helical" evidence="20">
    <location>
        <begin position="375"/>
        <end position="397"/>
    </location>
</feature>
<dbReference type="Gene3D" id="6.10.340.10">
    <property type="match status" value="1"/>
</dbReference>
<evidence type="ECO:0000256" key="13">
    <source>
        <dbReference type="ARBA" id="ARBA00023136"/>
    </source>
</evidence>
<dbReference type="PANTHER" id="PTHR11920:SF335">
    <property type="entry name" value="GUANYLATE CYCLASE"/>
    <property type="match status" value="1"/>
</dbReference>
<gene>
    <name evidence="23" type="ORF">A19Y_4532</name>
</gene>
<dbReference type="AlphaFoldDB" id="A0A073CML9"/>
<dbReference type="SMART" id="SM00304">
    <property type="entry name" value="HAMP"/>
    <property type="match status" value="1"/>
</dbReference>
<feature type="domain" description="HAMP" evidence="22">
    <location>
        <begin position="395"/>
        <end position="447"/>
    </location>
</feature>
<dbReference type="GO" id="GO:0004016">
    <property type="term" value="F:adenylate cyclase activity"/>
    <property type="evidence" value="ECO:0007669"/>
    <property type="project" value="UniProtKB-EC"/>
</dbReference>
<evidence type="ECO:0000256" key="7">
    <source>
        <dbReference type="ARBA" id="ARBA00022723"/>
    </source>
</evidence>
<keyword evidence="13 20" id="KW-0472">Membrane</keyword>
<keyword evidence="6 20" id="KW-0812">Transmembrane</keyword>
<accession>A0A073CML9</accession>
<dbReference type="SUPFAM" id="SSF158472">
    <property type="entry name" value="HAMP domain-like"/>
    <property type="match status" value="1"/>
</dbReference>
<dbReference type="Gene3D" id="3.30.70.1230">
    <property type="entry name" value="Nucleotide cyclase"/>
    <property type="match status" value="1"/>
</dbReference>